<evidence type="ECO:0000259" key="6">
    <source>
        <dbReference type="Pfam" id="PF00892"/>
    </source>
</evidence>
<proteinExistence type="predicted"/>
<dbReference type="Pfam" id="PF00892">
    <property type="entry name" value="EamA"/>
    <property type="match status" value="2"/>
</dbReference>
<gene>
    <name evidence="7" type="ORF">SAMN04489841_4327</name>
</gene>
<dbReference type="GO" id="GO:0016020">
    <property type="term" value="C:membrane"/>
    <property type="evidence" value="ECO:0007669"/>
    <property type="project" value="UniProtKB-SubCell"/>
</dbReference>
<evidence type="ECO:0000313" key="8">
    <source>
        <dbReference type="Proteomes" id="UP000199114"/>
    </source>
</evidence>
<dbReference type="InterPro" id="IPR008521">
    <property type="entry name" value="Mg_trans_NIPA"/>
</dbReference>
<dbReference type="RefSeq" id="WP_090622129.1">
    <property type="nucleotide sequence ID" value="NZ_FOFD01000007.1"/>
</dbReference>
<dbReference type="PANTHER" id="PTHR12570">
    <property type="match status" value="1"/>
</dbReference>
<evidence type="ECO:0000256" key="3">
    <source>
        <dbReference type="ARBA" id="ARBA00022989"/>
    </source>
</evidence>
<organism evidence="7 8">
    <name type="scientific">Natrinema salaciae</name>
    <dbReference type="NCBI Taxonomy" id="1186196"/>
    <lineage>
        <taxon>Archaea</taxon>
        <taxon>Methanobacteriati</taxon>
        <taxon>Methanobacteriota</taxon>
        <taxon>Stenosarchaea group</taxon>
        <taxon>Halobacteria</taxon>
        <taxon>Halobacteriales</taxon>
        <taxon>Natrialbaceae</taxon>
        <taxon>Natrinema</taxon>
    </lineage>
</organism>
<keyword evidence="3 5" id="KW-1133">Transmembrane helix</keyword>
<dbReference type="PANTHER" id="PTHR12570:SF65">
    <property type="entry name" value="MAGNESIUM TRANSPORTER NIPA9-RELATED"/>
    <property type="match status" value="1"/>
</dbReference>
<evidence type="ECO:0000313" key="7">
    <source>
        <dbReference type="EMBL" id="SER69549.1"/>
    </source>
</evidence>
<protein>
    <submittedName>
        <fullName evidence="7">Uncharacterized membrane protein</fullName>
    </submittedName>
</protein>
<dbReference type="Proteomes" id="UP000199114">
    <property type="component" value="Unassembled WGS sequence"/>
</dbReference>
<dbReference type="EMBL" id="FOFD01000007">
    <property type="protein sequence ID" value="SER69549.1"/>
    <property type="molecule type" value="Genomic_DNA"/>
</dbReference>
<feature type="transmembrane region" description="Helical" evidence="5">
    <location>
        <begin position="12"/>
        <end position="29"/>
    </location>
</feature>
<accession>A0A1H9RBY1</accession>
<feature type="domain" description="EamA" evidence="6">
    <location>
        <begin position="10"/>
        <end position="146"/>
    </location>
</feature>
<comment type="subcellular location">
    <subcellularLocation>
        <location evidence="1">Membrane</location>
        <topology evidence="1">Multi-pass membrane protein</topology>
    </subcellularLocation>
</comment>
<feature type="domain" description="EamA" evidence="6">
    <location>
        <begin position="165"/>
        <end position="302"/>
    </location>
</feature>
<evidence type="ECO:0000256" key="4">
    <source>
        <dbReference type="ARBA" id="ARBA00023136"/>
    </source>
</evidence>
<reference evidence="8" key="1">
    <citation type="submission" date="2016-10" db="EMBL/GenBank/DDBJ databases">
        <authorList>
            <person name="Varghese N."/>
            <person name="Submissions S."/>
        </authorList>
    </citation>
    <scope>NUCLEOTIDE SEQUENCE [LARGE SCALE GENOMIC DNA]</scope>
    <source>
        <strain evidence="8">DSM 25055</strain>
    </source>
</reference>
<evidence type="ECO:0000256" key="1">
    <source>
        <dbReference type="ARBA" id="ARBA00004141"/>
    </source>
</evidence>
<feature type="transmembrane region" description="Helical" evidence="5">
    <location>
        <begin position="165"/>
        <end position="187"/>
    </location>
</feature>
<dbReference type="OrthoDB" id="330924at2157"/>
<feature type="transmembrane region" description="Helical" evidence="5">
    <location>
        <begin position="228"/>
        <end position="248"/>
    </location>
</feature>
<feature type="transmembrane region" description="Helical" evidence="5">
    <location>
        <begin position="66"/>
        <end position="91"/>
    </location>
</feature>
<dbReference type="InterPro" id="IPR037185">
    <property type="entry name" value="EmrE-like"/>
</dbReference>
<feature type="transmembrane region" description="Helical" evidence="5">
    <location>
        <begin position="283"/>
        <end position="304"/>
    </location>
</feature>
<keyword evidence="4 5" id="KW-0472">Membrane</keyword>
<name>A0A1H9RBY1_9EURY</name>
<feature type="transmembrane region" description="Helical" evidence="5">
    <location>
        <begin position="103"/>
        <end position="123"/>
    </location>
</feature>
<dbReference type="SUPFAM" id="SSF103481">
    <property type="entry name" value="Multidrug resistance efflux transporter EmrE"/>
    <property type="match status" value="2"/>
</dbReference>
<feature type="transmembrane region" description="Helical" evidence="5">
    <location>
        <begin position="193"/>
        <end position="216"/>
    </location>
</feature>
<keyword evidence="2 5" id="KW-0812">Transmembrane</keyword>
<feature type="transmembrane region" description="Helical" evidence="5">
    <location>
        <begin position="254"/>
        <end position="276"/>
    </location>
</feature>
<dbReference type="AlphaFoldDB" id="A0A1H9RBY1"/>
<dbReference type="InterPro" id="IPR000620">
    <property type="entry name" value="EamA_dom"/>
</dbReference>
<evidence type="ECO:0000256" key="2">
    <source>
        <dbReference type="ARBA" id="ARBA00022692"/>
    </source>
</evidence>
<keyword evidence="8" id="KW-1185">Reference proteome</keyword>
<dbReference type="Gene3D" id="1.10.3730.20">
    <property type="match status" value="1"/>
</dbReference>
<sequence>MTFAVPDSLLGVLLASVAAVGFAGQFLCIRLGTDDGDVTDAVLVVLASHVVLLAPAVFALHSRPYAALVTPLSVASFAAAGIVGMFVARLLMFTSIEALGANVTSPVIASNVLFATIFAVVVLGERLTASHFVGIVLIVAGIAVVSWETAAAADTDRSIRETGKTIVLPLAAAVCIGIEPIFVSIGLAEGTPILPGLVVMASAATAGFVGYLAVTGSLGGVPLRSPSTAWYVAGGLSTTVGFVAYFAALAVAPVVLVMPLLQLTPLLVVVLSVLFLPRRLERVTWRVTASAVVVVLGATVVSVVG</sequence>
<dbReference type="GO" id="GO:0015095">
    <property type="term" value="F:magnesium ion transmembrane transporter activity"/>
    <property type="evidence" value="ECO:0007669"/>
    <property type="project" value="InterPro"/>
</dbReference>
<feature type="transmembrane region" description="Helical" evidence="5">
    <location>
        <begin position="41"/>
        <end position="60"/>
    </location>
</feature>
<feature type="transmembrane region" description="Helical" evidence="5">
    <location>
        <begin position="129"/>
        <end position="153"/>
    </location>
</feature>
<evidence type="ECO:0000256" key="5">
    <source>
        <dbReference type="SAM" id="Phobius"/>
    </source>
</evidence>
<dbReference type="STRING" id="1186196.SAMN04489841_4327"/>